<dbReference type="GO" id="GO:0015074">
    <property type="term" value="P:DNA integration"/>
    <property type="evidence" value="ECO:0007669"/>
    <property type="project" value="InterPro"/>
</dbReference>
<name>A0A9X2W6X1_9ENTR</name>
<dbReference type="Gene3D" id="1.10.443.10">
    <property type="entry name" value="Intergrase catalytic core"/>
    <property type="match status" value="1"/>
</dbReference>
<evidence type="ECO:0000313" key="5">
    <source>
        <dbReference type="Proteomes" id="UP001150641"/>
    </source>
</evidence>
<keyword evidence="1" id="KW-0238">DNA-binding</keyword>
<dbReference type="SUPFAM" id="SSF56349">
    <property type="entry name" value="DNA breaking-rejoining enzymes"/>
    <property type="match status" value="1"/>
</dbReference>
<organism evidence="4 5">
    <name type="scientific">Dryocola boscaweniae</name>
    <dbReference type="NCBI Taxonomy" id="2925397"/>
    <lineage>
        <taxon>Bacteria</taxon>
        <taxon>Pseudomonadati</taxon>
        <taxon>Pseudomonadota</taxon>
        <taxon>Gammaproteobacteria</taxon>
        <taxon>Enterobacterales</taxon>
        <taxon>Enterobacteriaceae</taxon>
        <taxon>Dryocola</taxon>
    </lineage>
</organism>
<keyword evidence="5" id="KW-1185">Reference proteome</keyword>
<dbReference type="InterPro" id="IPR011010">
    <property type="entry name" value="DNA_brk_join_enz"/>
</dbReference>
<dbReference type="InterPro" id="IPR013762">
    <property type="entry name" value="Integrase-like_cat_sf"/>
</dbReference>
<dbReference type="Proteomes" id="UP001150641">
    <property type="component" value="Unassembled WGS sequence"/>
</dbReference>
<evidence type="ECO:0000259" key="3">
    <source>
        <dbReference type="PROSITE" id="PS51898"/>
    </source>
</evidence>
<gene>
    <name evidence="4" type="ORF">MUA00_05210</name>
</gene>
<sequence length="284" mass="32925">MKNWLTRYEAIVNFRHQRGEIKLKTLSDYQRLISFCSDVWGSRLLTSITVSEITEAIHSKAIETPHSARRLRINLSNLFIEAQRESFVPLGHNPALVSKFPRTSVKTVRLSLDEWLRIFRCAKYRAPEYFQNAMLLALITAQRPSDIVKMKKLDIKDGFLHIEQAKTGEKIALPLSLKLDAISTSLSEVVDMCSSSGPLLQCARRKRVNTWSISRWFKICREQAGISIEEDRTPPPFREQRSLAERLYRAQGIDTRTLLGHKYQQMTDQYNDTRGKEYRKLLLP</sequence>
<dbReference type="PROSITE" id="PS51898">
    <property type="entry name" value="TYR_RECOMBINASE"/>
    <property type="match status" value="1"/>
</dbReference>
<dbReference type="InterPro" id="IPR002104">
    <property type="entry name" value="Integrase_catalytic"/>
</dbReference>
<comment type="caution">
    <text evidence="4">The sequence shown here is derived from an EMBL/GenBank/DDBJ whole genome shotgun (WGS) entry which is preliminary data.</text>
</comment>
<dbReference type="Gene3D" id="1.10.150.130">
    <property type="match status" value="1"/>
</dbReference>
<dbReference type="GO" id="GO:0006310">
    <property type="term" value="P:DNA recombination"/>
    <property type="evidence" value="ECO:0007669"/>
    <property type="project" value="UniProtKB-KW"/>
</dbReference>
<dbReference type="Pfam" id="PF00589">
    <property type="entry name" value="Phage_integrase"/>
    <property type="match status" value="1"/>
</dbReference>
<dbReference type="GO" id="GO:0003677">
    <property type="term" value="F:DNA binding"/>
    <property type="evidence" value="ECO:0007669"/>
    <property type="project" value="UniProtKB-KW"/>
</dbReference>
<evidence type="ECO:0000256" key="1">
    <source>
        <dbReference type="ARBA" id="ARBA00023125"/>
    </source>
</evidence>
<dbReference type="RefSeq" id="WP_271121977.1">
    <property type="nucleotide sequence ID" value="NZ_JALHAN010000059.1"/>
</dbReference>
<reference evidence="4" key="1">
    <citation type="submission" date="2022-03" db="EMBL/GenBank/DDBJ databases">
        <title>Proposal of a novel genus Dryocolo and two novel species.</title>
        <authorList>
            <person name="Maddock D.W."/>
            <person name="Brady C.L."/>
            <person name="Denman S."/>
            <person name="Arnold D."/>
        </authorList>
    </citation>
    <scope>NUCLEOTIDE SEQUENCE</scope>
    <source>
        <strain evidence="4">H6W4</strain>
    </source>
</reference>
<dbReference type="InterPro" id="IPR010998">
    <property type="entry name" value="Integrase_recombinase_N"/>
</dbReference>
<feature type="domain" description="Tyr recombinase" evidence="3">
    <location>
        <begin position="105"/>
        <end position="283"/>
    </location>
</feature>
<evidence type="ECO:0000313" key="4">
    <source>
        <dbReference type="EMBL" id="MCT4701203.1"/>
    </source>
</evidence>
<evidence type="ECO:0000256" key="2">
    <source>
        <dbReference type="ARBA" id="ARBA00023172"/>
    </source>
</evidence>
<accession>A0A9X2W6X1</accession>
<protein>
    <submittedName>
        <fullName evidence="4">Tyrosine-type recombinase/integrase</fullName>
    </submittedName>
</protein>
<dbReference type="EMBL" id="JALHAP010000072">
    <property type="protein sequence ID" value="MCT4701203.1"/>
    <property type="molecule type" value="Genomic_DNA"/>
</dbReference>
<dbReference type="AlphaFoldDB" id="A0A9X2W6X1"/>
<proteinExistence type="predicted"/>
<keyword evidence="2" id="KW-0233">DNA recombination</keyword>